<sequence length="369" mass="40765">MKITDITATPLATGKSLVRVQTDAGIEGLSEGPGINKVVPGRNGSVFNAYLETIIKPVLIGEDPLDIDRHWETLATGKDDRLYKLPANVVGIIDVALWDLLGKETGKPVYTLMGGAARTTIPLYWSVGSGWRMQPSEMLDLVKNGWDMGFRAFKIRMDWKGWRQDSDPVKDYEMFKLVREFLSDGNYLGFDANNGYSVSTAIQQGRKFEELGIDHFEEPIPNWDLPGLKQVADALDVAVSAGEQDAFRWWFHHLVLLGDPDILQPDILGVGGPSEIKRVFDLSTMWNKPVMPHSPQAGINSMASLHAYSTVQNAIRPHEFSTEFSGPLDDVAELYGDGVIPKNGNMVLSDRPGLGIELNEDAVVRLTVS</sequence>
<keyword evidence="3" id="KW-0460">Magnesium</keyword>
<reference evidence="5" key="1">
    <citation type="submission" date="2018-05" db="EMBL/GenBank/DDBJ databases">
        <authorList>
            <person name="Lanie J.A."/>
            <person name="Ng W.-L."/>
            <person name="Kazmierczak K.M."/>
            <person name="Andrzejewski T.M."/>
            <person name="Davidsen T.M."/>
            <person name="Wayne K.J."/>
            <person name="Tettelin H."/>
            <person name="Glass J.I."/>
            <person name="Rusch D."/>
            <person name="Podicherti R."/>
            <person name="Tsui H.-C.T."/>
            <person name="Winkler M.E."/>
        </authorList>
    </citation>
    <scope>NUCLEOTIDE SEQUENCE</scope>
</reference>
<dbReference type="SUPFAM" id="SSF54826">
    <property type="entry name" value="Enolase N-terminal domain-like"/>
    <property type="match status" value="1"/>
</dbReference>
<dbReference type="Pfam" id="PF13378">
    <property type="entry name" value="MR_MLE_C"/>
    <property type="match status" value="1"/>
</dbReference>
<dbReference type="PANTHER" id="PTHR13794:SF58">
    <property type="entry name" value="MITOCHONDRIAL ENOLASE SUPERFAMILY MEMBER 1"/>
    <property type="match status" value="1"/>
</dbReference>
<dbReference type="InterPro" id="IPR046945">
    <property type="entry name" value="RHMD-like"/>
</dbReference>
<dbReference type="Gene3D" id="3.20.20.120">
    <property type="entry name" value="Enolase-like C-terminal domain"/>
    <property type="match status" value="1"/>
</dbReference>
<dbReference type="GO" id="GO:0000287">
    <property type="term" value="F:magnesium ion binding"/>
    <property type="evidence" value="ECO:0007669"/>
    <property type="project" value="TreeGrafter"/>
</dbReference>
<dbReference type="Gene3D" id="3.30.390.10">
    <property type="entry name" value="Enolase-like, N-terminal domain"/>
    <property type="match status" value="1"/>
</dbReference>
<dbReference type="EMBL" id="UINC01006864">
    <property type="protein sequence ID" value="SVA30079.1"/>
    <property type="molecule type" value="Genomic_DNA"/>
</dbReference>
<dbReference type="InterPro" id="IPR013342">
    <property type="entry name" value="Mandelate_racemase_C"/>
</dbReference>
<dbReference type="GO" id="GO:0016836">
    <property type="term" value="F:hydro-lyase activity"/>
    <property type="evidence" value="ECO:0007669"/>
    <property type="project" value="TreeGrafter"/>
</dbReference>
<evidence type="ECO:0000259" key="4">
    <source>
        <dbReference type="SMART" id="SM00922"/>
    </source>
</evidence>
<evidence type="ECO:0000256" key="1">
    <source>
        <dbReference type="ARBA" id="ARBA00001946"/>
    </source>
</evidence>
<dbReference type="Pfam" id="PF02746">
    <property type="entry name" value="MR_MLE_N"/>
    <property type="match status" value="1"/>
</dbReference>
<dbReference type="SFLD" id="SFLDS00001">
    <property type="entry name" value="Enolase"/>
    <property type="match status" value="1"/>
</dbReference>
<gene>
    <name evidence="5" type="ORF">METZ01_LOCUS82933</name>
</gene>
<evidence type="ECO:0000256" key="2">
    <source>
        <dbReference type="ARBA" id="ARBA00022723"/>
    </source>
</evidence>
<proteinExistence type="predicted"/>
<accession>A0A381UPK1</accession>
<dbReference type="InterPro" id="IPR029065">
    <property type="entry name" value="Enolase_C-like"/>
</dbReference>
<dbReference type="CDD" id="cd03316">
    <property type="entry name" value="MR_like"/>
    <property type="match status" value="1"/>
</dbReference>
<name>A0A381UPK1_9ZZZZ</name>
<organism evidence="5">
    <name type="scientific">marine metagenome</name>
    <dbReference type="NCBI Taxonomy" id="408172"/>
    <lineage>
        <taxon>unclassified sequences</taxon>
        <taxon>metagenomes</taxon>
        <taxon>ecological metagenomes</taxon>
    </lineage>
</organism>
<dbReference type="PANTHER" id="PTHR13794">
    <property type="entry name" value="ENOLASE SUPERFAMILY, MANDELATE RACEMASE"/>
    <property type="match status" value="1"/>
</dbReference>
<evidence type="ECO:0000256" key="3">
    <source>
        <dbReference type="ARBA" id="ARBA00022842"/>
    </source>
</evidence>
<keyword evidence="2" id="KW-0479">Metal-binding</keyword>
<dbReference type="SUPFAM" id="SSF51604">
    <property type="entry name" value="Enolase C-terminal domain-like"/>
    <property type="match status" value="1"/>
</dbReference>
<dbReference type="SMART" id="SM00922">
    <property type="entry name" value="MR_MLE"/>
    <property type="match status" value="1"/>
</dbReference>
<dbReference type="SFLD" id="SFLDG00179">
    <property type="entry name" value="mandelate_racemase"/>
    <property type="match status" value="1"/>
</dbReference>
<dbReference type="InterPro" id="IPR013341">
    <property type="entry name" value="Mandelate_racemase_N_dom"/>
</dbReference>
<dbReference type="InterPro" id="IPR036849">
    <property type="entry name" value="Enolase-like_C_sf"/>
</dbReference>
<evidence type="ECO:0000313" key="5">
    <source>
        <dbReference type="EMBL" id="SVA30079.1"/>
    </source>
</evidence>
<dbReference type="GO" id="GO:0016052">
    <property type="term" value="P:carbohydrate catabolic process"/>
    <property type="evidence" value="ECO:0007669"/>
    <property type="project" value="TreeGrafter"/>
</dbReference>
<feature type="domain" description="Mandelate racemase/muconate lactonizing enzyme C-terminal" evidence="4">
    <location>
        <begin position="135"/>
        <end position="238"/>
    </location>
</feature>
<dbReference type="AlphaFoldDB" id="A0A381UPK1"/>
<comment type="cofactor">
    <cofactor evidence="1">
        <name>Mg(2+)</name>
        <dbReference type="ChEBI" id="CHEBI:18420"/>
    </cofactor>
</comment>
<dbReference type="InterPro" id="IPR029017">
    <property type="entry name" value="Enolase-like_N"/>
</dbReference>
<protein>
    <recommendedName>
        <fullName evidence="4">Mandelate racemase/muconate lactonizing enzyme C-terminal domain-containing protein</fullName>
    </recommendedName>
</protein>